<dbReference type="Pfam" id="PF00528">
    <property type="entry name" value="BPD_transp_1"/>
    <property type="match status" value="1"/>
</dbReference>
<name>A0ABW0K3W4_9BACL</name>
<dbReference type="InterPro" id="IPR000515">
    <property type="entry name" value="MetI-like"/>
</dbReference>
<evidence type="ECO:0000256" key="9">
    <source>
        <dbReference type="RuleBase" id="RU363032"/>
    </source>
</evidence>
<feature type="domain" description="ABC transmembrane type-1" evidence="11">
    <location>
        <begin position="13"/>
        <end position="217"/>
    </location>
</feature>
<keyword evidence="7 9" id="KW-1133">Transmembrane helix</keyword>
<feature type="transmembrane region" description="Helical" evidence="9">
    <location>
        <begin position="51"/>
        <end position="70"/>
    </location>
</feature>
<reference evidence="13" key="1">
    <citation type="journal article" date="2019" name="Int. J. Syst. Evol. Microbiol.">
        <title>The Global Catalogue of Microorganisms (GCM) 10K type strain sequencing project: providing services to taxonomists for standard genome sequencing and annotation.</title>
        <authorList>
            <consortium name="The Broad Institute Genomics Platform"/>
            <consortium name="The Broad Institute Genome Sequencing Center for Infectious Disease"/>
            <person name="Wu L."/>
            <person name="Ma J."/>
        </authorList>
    </citation>
    <scope>NUCLEOTIDE SEQUENCE [LARGE SCALE GENOMIC DNA]</scope>
    <source>
        <strain evidence="13">KACC 11904</strain>
    </source>
</reference>
<dbReference type="SUPFAM" id="SSF161098">
    <property type="entry name" value="MetI-like"/>
    <property type="match status" value="1"/>
</dbReference>
<keyword evidence="6 9" id="KW-0812">Transmembrane</keyword>
<dbReference type="InterPro" id="IPR035906">
    <property type="entry name" value="MetI-like_sf"/>
</dbReference>
<comment type="caution">
    <text evidence="10">Lacks conserved residue(s) required for the propagation of feature annotation.</text>
</comment>
<evidence type="ECO:0000256" key="8">
    <source>
        <dbReference type="ARBA" id="ARBA00023136"/>
    </source>
</evidence>
<keyword evidence="8 9" id="KW-0472">Membrane</keyword>
<sequence>MLSINWSDFLSPILLSLKVAVVSSVLVLILGALAAWWLSKYSFKGKIVLETLLLLPLVLPPTVVGFILLVTLGKRSWVGIIMEKWFNQPIIFTWGAAVIASIVVAFPLVYQTMKTGFASVSRDLEDSARSLGAGEWQVLRLITLPLAWRSVITAYVLGFARGLGEFGATLMIAGNIPHKTQTLPTAIYIAVESGNQPLAWCWAGAIILISFAMLLIASPKKQG</sequence>
<keyword evidence="13" id="KW-1185">Reference proteome</keyword>
<evidence type="ECO:0000256" key="5">
    <source>
        <dbReference type="ARBA" id="ARBA00022505"/>
    </source>
</evidence>
<evidence type="ECO:0000256" key="3">
    <source>
        <dbReference type="ARBA" id="ARBA00022448"/>
    </source>
</evidence>
<dbReference type="InterPro" id="IPR011867">
    <property type="entry name" value="ModB_ABC"/>
</dbReference>
<feature type="transmembrane region" description="Helical" evidence="9">
    <location>
        <begin position="90"/>
        <end position="110"/>
    </location>
</feature>
<evidence type="ECO:0000256" key="4">
    <source>
        <dbReference type="ARBA" id="ARBA00022475"/>
    </source>
</evidence>
<evidence type="ECO:0000313" key="12">
    <source>
        <dbReference type="EMBL" id="MFC5447536.1"/>
    </source>
</evidence>
<feature type="transmembrane region" description="Helical" evidence="9">
    <location>
        <begin position="20"/>
        <end position="39"/>
    </location>
</feature>
<comment type="subcellular location">
    <subcellularLocation>
        <location evidence="1 9">Cell membrane</location>
        <topology evidence="1 9">Multi-pass membrane protein</topology>
    </subcellularLocation>
</comment>
<dbReference type="PANTHER" id="PTHR30183:SF3">
    <property type="entry name" value="MOLYBDENUM TRANSPORT SYSTEM PERMEASE PROTEIN MODB"/>
    <property type="match status" value="1"/>
</dbReference>
<keyword evidence="5 10" id="KW-0500">Molybdenum</keyword>
<accession>A0ABW0K3W4</accession>
<evidence type="ECO:0000256" key="1">
    <source>
        <dbReference type="ARBA" id="ARBA00004651"/>
    </source>
</evidence>
<comment type="similarity">
    <text evidence="2 10">Belongs to the binding-protein-dependent transport system permease family. CysTW subfamily.</text>
</comment>
<evidence type="ECO:0000256" key="7">
    <source>
        <dbReference type="ARBA" id="ARBA00022989"/>
    </source>
</evidence>
<organism evidence="12 13">
    <name type="scientific">Paenibacillus aestuarii</name>
    <dbReference type="NCBI Taxonomy" id="516965"/>
    <lineage>
        <taxon>Bacteria</taxon>
        <taxon>Bacillati</taxon>
        <taxon>Bacillota</taxon>
        <taxon>Bacilli</taxon>
        <taxon>Bacillales</taxon>
        <taxon>Paenibacillaceae</taxon>
        <taxon>Paenibacillus</taxon>
    </lineage>
</organism>
<dbReference type="PROSITE" id="PS50928">
    <property type="entry name" value="ABC_TM1"/>
    <property type="match status" value="1"/>
</dbReference>
<dbReference type="RefSeq" id="WP_270884114.1">
    <property type="nucleotide sequence ID" value="NZ_JAQFVF010000061.1"/>
</dbReference>
<comment type="caution">
    <text evidence="12">The sequence shown here is derived from an EMBL/GenBank/DDBJ whole genome shotgun (WGS) entry which is preliminary data.</text>
</comment>
<dbReference type="NCBIfam" id="TIGR02141">
    <property type="entry name" value="modB_ABC"/>
    <property type="match status" value="1"/>
</dbReference>
<evidence type="ECO:0000256" key="10">
    <source>
        <dbReference type="RuleBase" id="RU365097"/>
    </source>
</evidence>
<protein>
    <recommendedName>
        <fullName evidence="10">Molybdenum transport system permease</fullName>
    </recommendedName>
</protein>
<dbReference type="PANTHER" id="PTHR30183">
    <property type="entry name" value="MOLYBDENUM TRANSPORT SYSTEM PERMEASE PROTEIN MODB"/>
    <property type="match status" value="1"/>
</dbReference>
<feature type="transmembrane region" description="Helical" evidence="9">
    <location>
        <begin position="197"/>
        <end position="217"/>
    </location>
</feature>
<evidence type="ECO:0000256" key="6">
    <source>
        <dbReference type="ARBA" id="ARBA00022692"/>
    </source>
</evidence>
<proteinExistence type="inferred from homology"/>
<keyword evidence="4 10" id="KW-1003">Cell membrane</keyword>
<dbReference type="Gene3D" id="1.10.3720.10">
    <property type="entry name" value="MetI-like"/>
    <property type="match status" value="1"/>
</dbReference>
<dbReference type="EMBL" id="JBHSMJ010000008">
    <property type="protein sequence ID" value="MFC5447536.1"/>
    <property type="molecule type" value="Genomic_DNA"/>
</dbReference>
<evidence type="ECO:0000259" key="11">
    <source>
        <dbReference type="PROSITE" id="PS50928"/>
    </source>
</evidence>
<comment type="function">
    <text evidence="10">Part of the binding-protein-dependent transport system for molybdenum; probably responsible for the translocation of the substrate across the membrane.</text>
</comment>
<dbReference type="Proteomes" id="UP001596044">
    <property type="component" value="Unassembled WGS sequence"/>
</dbReference>
<gene>
    <name evidence="12" type="primary">modB</name>
    <name evidence="12" type="ORF">ACFPOG_04655</name>
</gene>
<evidence type="ECO:0000256" key="2">
    <source>
        <dbReference type="ARBA" id="ARBA00007069"/>
    </source>
</evidence>
<dbReference type="CDD" id="cd06261">
    <property type="entry name" value="TM_PBP2"/>
    <property type="match status" value="1"/>
</dbReference>
<evidence type="ECO:0000313" key="13">
    <source>
        <dbReference type="Proteomes" id="UP001596044"/>
    </source>
</evidence>
<keyword evidence="3 9" id="KW-0813">Transport</keyword>